<feature type="chain" id="PRO_5031562871" evidence="1">
    <location>
        <begin position="43"/>
        <end position="243"/>
    </location>
</feature>
<evidence type="ECO:0000313" key="3">
    <source>
        <dbReference type="Proteomes" id="UP000554286"/>
    </source>
</evidence>
<gene>
    <name evidence="2" type="ORF">GGD89_000337</name>
</gene>
<keyword evidence="3" id="KW-1185">Reference proteome</keyword>
<dbReference type="GO" id="GO:0006508">
    <property type="term" value="P:proteolysis"/>
    <property type="evidence" value="ECO:0007669"/>
    <property type="project" value="UniProtKB-KW"/>
</dbReference>
<name>A0A7W6RA27_9PROT</name>
<comment type="caution">
    <text evidence="2">The sequence shown here is derived from an EMBL/GenBank/DDBJ whole genome shotgun (WGS) entry which is preliminary data.</text>
</comment>
<sequence>MEAGPVRQAAAPALSRSPSRAVVPGAMLLLALLMAAATPAHAASCPGADREVALTFRSVFDRARLDHTKPAATIDAMFTRMRKDASIARRGSAVGLTVTQSEFRFSTQIQYYKRSDGRFCVYLRSVDAHLNLRDTVIYVAREYPRGSCNFDVIYEHEKQHMRIHYRVLKAYAPRVKRTLQALIQHLNPRVVRTLDEARNEHAEVINNGVADLIESMESDRMRFNAALDTPENYARERDKCPSW</sequence>
<dbReference type="Proteomes" id="UP000554286">
    <property type="component" value="Unassembled WGS sequence"/>
</dbReference>
<protein>
    <submittedName>
        <fullName evidence="2">Putative secreted Zn-dependent protease</fullName>
    </submittedName>
</protein>
<accession>A0A7W6RA27</accession>
<feature type="signal peptide" evidence="1">
    <location>
        <begin position="1"/>
        <end position="42"/>
    </location>
</feature>
<dbReference type="RefSeq" id="WP_184042369.1">
    <property type="nucleotide sequence ID" value="NZ_JACIGK010000002.1"/>
</dbReference>
<dbReference type="AlphaFoldDB" id="A0A7W6RA27"/>
<keyword evidence="2" id="KW-0378">Hydrolase</keyword>
<reference evidence="2 3" key="1">
    <citation type="submission" date="2020-08" db="EMBL/GenBank/DDBJ databases">
        <title>Genome sequencing of Purple Non-Sulfur Bacteria from various extreme environments.</title>
        <authorList>
            <person name="Mayer M."/>
        </authorList>
    </citation>
    <scope>NUCLEOTIDE SEQUENCE [LARGE SCALE GENOMIC DNA]</scope>
    <source>
        <strain evidence="2 3">JA131</strain>
    </source>
</reference>
<dbReference type="GO" id="GO:0008233">
    <property type="term" value="F:peptidase activity"/>
    <property type="evidence" value="ECO:0007669"/>
    <property type="project" value="UniProtKB-KW"/>
</dbReference>
<keyword evidence="2" id="KW-0645">Protease</keyword>
<evidence type="ECO:0000256" key="1">
    <source>
        <dbReference type="SAM" id="SignalP"/>
    </source>
</evidence>
<proteinExistence type="predicted"/>
<dbReference type="EMBL" id="JACIGK010000002">
    <property type="protein sequence ID" value="MBB4264730.1"/>
    <property type="molecule type" value="Genomic_DNA"/>
</dbReference>
<evidence type="ECO:0000313" key="2">
    <source>
        <dbReference type="EMBL" id="MBB4264730.1"/>
    </source>
</evidence>
<organism evidence="2 3">
    <name type="scientific">Roseospira visakhapatnamensis</name>
    <dbReference type="NCBI Taxonomy" id="390880"/>
    <lineage>
        <taxon>Bacteria</taxon>
        <taxon>Pseudomonadati</taxon>
        <taxon>Pseudomonadota</taxon>
        <taxon>Alphaproteobacteria</taxon>
        <taxon>Rhodospirillales</taxon>
        <taxon>Rhodospirillaceae</taxon>
        <taxon>Roseospira</taxon>
    </lineage>
</organism>
<keyword evidence="1" id="KW-0732">Signal</keyword>